<dbReference type="SUPFAM" id="SSF57196">
    <property type="entry name" value="EGF/Laminin"/>
    <property type="match status" value="1"/>
</dbReference>
<organism evidence="3 4">
    <name type="scientific">Trichonephila clavata</name>
    <name type="common">Joro spider</name>
    <name type="synonym">Nephila clavata</name>
    <dbReference type="NCBI Taxonomy" id="2740835"/>
    <lineage>
        <taxon>Eukaryota</taxon>
        <taxon>Metazoa</taxon>
        <taxon>Ecdysozoa</taxon>
        <taxon>Arthropoda</taxon>
        <taxon>Chelicerata</taxon>
        <taxon>Arachnida</taxon>
        <taxon>Araneae</taxon>
        <taxon>Araneomorphae</taxon>
        <taxon>Entelegynae</taxon>
        <taxon>Araneoidea</taxon>
        <taxon>Nephilidae</taxon>
        <taxon>Trichonephila</taxon>
    </lineage>
</organism>
<comment type="caution">
    <text evidence="3">The sequence shown here is derived from an EMBL/GenBank/DDBJ whole genome shotgun (WGS) entry which is preliminary data.</text>
</comment>
<feature type="disulfide bond" evidence="1">
    <location>
        <begin position="94"/>
        <end position="111"/>
    </location>
</feature>
<feature type="domain" description="EGF-like" evidence="2">
    <location>
        <begin position="85"/>
        <end position="123"/>
    </location>
</feature>
<dbReference type="EMBL" id="BMAO01018749">
    <property type="protein sequence ID" value="GFR25711.1"/>
    <property type="molecule type" value="Genomic_DNA"/>
</dbReference>
<gene>
    <name evidence="3" type="primary">NCL1_30515</name>
    <name evidence="3" type="ORF">TNCT_739421</name>
</gene>
<keyword evidence="1" id="KW-1015">Disulfide bond</keyword>
<evidence type="ECO:0000313" key="4">
    <source>
        <dbReference type="Proteomes" id="UP000887116"/>
    </source>
</evidence>
<sequence>MKKGITAADYTYYSSHIKAGVGKYDFGIISSNDEPTYLVSNQQILVLTMNVRSLDNIHLRVRENLLDVSGFNITYEMILRNETVREDSCIYHHCSFTGNCFATADFSSYICKCFANYFGEECQYDDTCGPNSTSSVCLNGGTCR</sequence>
<evidence type="ECO:0000256" key="1">
    <source>
        <dbReference type="PROSITE-ProRule" id="PRU00076"/>
    </source>
</evidence>
<dbReference type="Proteomes" id="UP000887116">
    <property type="component" value="Unassembled WGS sequence"/>
</dbReference>
<dbReference type="PROSITE" id="PS50026">
    <property type="entry name" value="EGF_3"/>
    <property type="match status" value="1"/>
</dbReference>
<proteinExistence type="predicted"/>
<name>A0A8X6HKM0_TRICU</name>
<dbReference type="OrthoDB" id="6138650at2759"/>
<accession>A0A8X6HKM0</accession>
<keyword evidence="1" id="KW-0245">EGF-like domain</keyword>
<evidence type="ECO:0000259" key="2">
    <source>
        <dbReference type="PROSITE" id="PS50026"/>
    </source>
</evidence>
<reference evidence="3" key="1">
    <citation type="submission" date="2020-07" db="EMBL/GenBank/DDBJ databases">
        <title>Multicomponent nature underlies the extraordinary mechanical properties of spider dragline silk.</title>
        <authorList>
            <person name="Kono N."/>
            <person name="Nakamura H."/>
            <person name="Mori M."/>
            <person name="Yoshida Y."/>
            <person name="Ohtoshi R."/>
            <person name="Malay A.D."/>
            <person name="Moran D.A.P."/>
            <person name="Tomita M."/>
            <person name="Numata K."/>
            <person name="Arakawa K."/>
        </authorList>
    </citation>
    <scope>NUCLEOTIDE SEQUENCE</scope>
</reference>
<dbReference type="AlphaFoldDB" id="A0A8X6HKM0"/>
<dbReference type="InterPro" id="IPR000742">
    <property type="entry name" value="EGF"/>
</dbReference>
<evidence type="ECO:0000313" key="3">
    <source>
        <dbReference type="EMBL" id="GFR25711.1"/>
    </source>
</evidence>
<feature type="disulfide bond" evidence="1">
    <location>
        <begin position="113"/>
        <end position="122"/>
    </location>
</feature>
<protein>
    <submittedName>
        <fullName evidence="3">CUB and sushi domain-containing protein 1</fullName>
    </submittedName>
</protein>
<comment type="caution">
    <text evidence="1">Lacks conserved residue(s) required for the propagation of feature annotation.</text>
</comment>
<dbReference type="PROSITE" id="PS00022">
    <property type="entry name" value="EGF_1"/>
    <property type="match status" value="1"/>
</dbReference>
<keyword evidence="4" id="KW-1185">Reference proteome</keyword>